<name>A0AAD7ZM28_DIPPU</name>
<dbReference type="PROSITE" id="PS51470">
    <property type="entry name" value="FG_GAP"/>
    <property type="match status" value="1"/>
</dbReference>
<keyword evidence="4" id="KW-1185">Reference proteome</keyword>
<dbReference type="GO" id="GO:0033627">
    <property type="term" value="P:cell adhesion mediated by integrin"/>
    <property type="evidence" value="ECO:0007669"/>
    <property type="project" value="TreeGrafter"/>
</dbReference>
<feature type="signal peptide" evidence="2">
    <location>
        <begin position="1"/>
        <end position="20"/>
    </location>
</feature>
<dbReference type="GO" id="GO:0007160">
    <property type="term" value="P:cell-matrix adhesion"/>
    <property type="evidence" value="ECO:0007669"/>
    <property type="project" value="TreeGrafter"/>
</dbReference>
<reference evidence="3" key="1">
    <citation type="journal article" date="2023" name="IScience">
        <title>Live-bearing cockroach genome reveals convergent evolutionary mechanisms linked to viviparity in insects and beyond.</title>
        <authorList>
            <person name="Fouks B."/>
            <person name="Harrison M.C."/>
            <person name="Mikhailova A.A."/>
            <person name="Marchal E."/>
            <person name="English S."/>
            <person name="Carruthers M."/>
            <person name="Jennings E.C."/>
            <person name="Chiamaka E.L."/>
            <person name="Frigard R.A."/>
            <person name="Pippel M."/>
            <person name="Attardo G.M."/>
            <person name="Benoit J.B."/>
            <person name="Bornberg-Bauer E."/>
            <person name="Tobe S.S."/>
        </authorList>
    </citation>
    <scope>NUCLEOTIDE SEQUENCE</scope>
    <source>
        <strain evidence="3">Stay&amp;Tobe</strain>
    </source>
</reference>
<dbReference type="SUPFAM" id="SSF69318">
    <property type="entry name" value="Integrin alpha N-terminal domain"/>
    <property type="match status" value="1"/>
</dbReference>
<dbReference type="AlphaFoldDB" id="A0AAD7ZM28"/>
<comment type="caution">
    <text evidence="3">The sequence shown here is derived from an EMBL/GenBank/DDBJ whole genome shotgun (WGS) entry which is preliminary data.</text>
</comment>
<keyword evidence="2" id="KW-0732">Signal</keyword>
<feature type="repeat" description="FG-GAP" evidence="1">
    <location>
        <begin position="32"/>
        <end position="96"/>
    </location>
</feature>
<evidence type="ECO:0000256" key="2">
    <source>
        <dbReference type="SAM" id="SignalP"/>
    </source>
</evidence>
<dbReference type="Proteomes" id="UP001233999">
    <property type="component" value="Unassembled WGS sequence"/>
</dbReference>
<dbReference type="GO" id="GO:0008305">
    <property type="term" value="C:integrin complex"/>
    <property type="evidence" value="ECO:0007669"/>
    <property type="project" value="TreeGrafter"/>
</dbReference>
<dbReference type="SMART" id="SM00191">
    <property type="entry name" value="Int_alpha"/>
    <property type="match status" value="1"/>
</dbReference>
<protein>
    <submittedName>
        <fullName evidence="3">Uncharacterized protein</fullName>
    </submittedName>
</protein>
<dbReference type="GO" id="GO:0098609">
    <property type="term" value="P:cell-cell adhesion"/>
    <property type="evidence" value="ECO:0007669"/>
    <property type="project" value="TreeGrafter"/>
</dbReference>
<dbReference type="PANTHER" id="PTHR23220:SF83">
    <property type="entry name" value="INTEGRIN ALPHA-PS3-RELATED"/>
    <property type="match status" value="1"/>
</dbReference>
<evidence type="ECO:0000313" key="3">
    <source>
        <dbReference type="EMBL" id="KAJ9582383.1"/>
    </source>
</evidence>
<dbReference type="GO" id="GO:0007229">
    <property type="term" value="P:integrin-mediated signaling pathway"/>
    <property type="evidence" value="ECO:0007669"/>
    <property type="project" value="TreeGrafter"/>
</dbReference>
<proteinExistence type="predicted"/>
<evidence type="ECO:0000313" key="4">
    <source>
        <dbReference type="Proteomes" id="UP001233999"/>
    </source>
</evidence>
<dbReference type="EMBL" id="JASPKZ010007803">
    <property type="protein sequence ID" value="KAJ9582383.1"/>
    <property type="molecule type" value="Genomic_DNA"/>
</dbReference>
<organism evidence="3 4">
    <name type="scientific">Diploptera punctata</name>
    <name type="common">Pacific beetle cockroach</name>
    <dbReference type="NCBI Taxonomy" id="6984"/>
    <lineage>
        <taxon>Eukaryota</taxon>
        <taxon>Metazoa</taxon>
        <taxon>Ecdysozoa</taxon>
        <taxon>Arthropoda</taxon>
        <taxon>Hexapoda</taxon>
        <taxon>Insecta</taxon>
        <taxon>Pterygota</taxon>
        <taxon>Neoptera</taxon>
        <taxon>Polyneoptera</taxon>
        <taxon>Dictyoptera</taxon>
        <taxon>Blattodea</taxon>
        <taxon>Blaberoidea</taxon>
        <taxon>Blaberidae</taxon>
        <taxon>Diplopterinae</taxon>
        <taxon>Diploptera</taxon>
    </lineage>
</organism>
<dbReference type="Gene3D" id="2.130.10.130">
    <property type="entry name" value="Integrin alpha, N-terminal"/>
    <property type="match status" value="1"/>
</dbReference>
<reference evidence="3" key="2">
    <citation type="submission" date="2023-05" db="EMBL/GenBank/DDBJ databases">
        <authorList>
            <person name="Fouks B."/>
        </authorList>
    </citation>
    <scope>NUCLEOTIDE SEQUENCE</scope>
    <source>
        <strain evidence="3">Stay&amp;Tobe</strain>
        <tissue evidence="3">Testes</tissue>
    </source>
</reference>
<dbReference type="PANTHER" id="PTHR23220">
    <property type="entry name" value="INTEGRIN ALPHA"/>
    <property type="match status" value="1"/>
</dbReference>
<feature type="chain" id="PRO_5041899975" evidence="2">
    <location>
        <begin position="21"/>
        <end position="173"/>
    </location>
</feature>
<dbReference type="GO" id="GO:0005178">
    <property type="term" value="F:integrin binding"/>
    <property type="evidence" value="ECO:0007669"/>
    <property type="project" value="TreeGrafter"/>
</dbReference>
<dbReference type="InterPro" id="IPR028994">
    <property type="entry name" value="Integrin_alpha_N"/>
</dbReference>
<accession>A0AAD7ZM28</accession>
<evidence type="ECO:0000256" key="1">
    <source>
        <dbReference type="PROSITE-ProRule" id="PRU00803"/>
    </source>
</evidence>
<gene>
    <name evidence="3" type="ORF">L9F63_003276</name>
</gene>
<dbReference type="GO" id="GO:0009897">
    <property type="term" value="C:external side of plasma membrane"/>
    <property type="evidence" value="ECO:0007669"/>
    <property type="project" value="TreeGrafter"/>
</dbReference>
<sequence>MKMFVLIVYCTLFLVTAVQCFNLDVSHTIIYQDPSKSVGSRGSYFGFSLLLYAGANGTDPWIQIGAPRGNDTYTLKGVMEPGVVYRCFISQACKTVALDDKRSNIKETKYYPDDKNKAWIGGAMDIDENNDRVAVCGHRWSYFKTEDRFSYMLGVCYWSHIHHNISDTTEFIK</sequence>
<dbReference type="InterPro" id="IPR013519">
    <property type="entry name" value="Int_alpha_beta-p"/>
</dbReference>